<comment type="caution">
    <text evidence="2">The sequence shown here is derived from an EMBL/GenBank/DDBJ whole genome shotgun (WGS) entry which is preliminary data.</text>
</comment>
<dbReference type="InterPro" id="IPR015655">
    <property type="entry name" value="PP2C"/>
</dbReference>
<dbReference type="AlphaFoldDB" id="A0A9P4J1J9"/>
<dbReference type="Pfam" id="PF00481">
    <property type="entry name" value="PP2C"/>
    <property type="match status" value="1"/>
</dbReference>
<dbReference type="GO" id="GO:0004741">
    <property type="term" value="F:[pyruvate dehydrogenase (acetyl-transferring)]-phosphatase activity"/>
    <property type="evidence" value="ECO:0007669"/>
    <property type="project" value="TreeGrafter"/>
</dbReference>
<dbReference type="Gene3D" id="3.60.40.10">
    <property type="entry name" value="PPM-type phosphatase domain"/>
    <property type="match status" value="1"/>
</dbReference>
<evidence type="ECO:0000259" key="1">
    <source>
        <dbReference type="PROSITE" id="PS51746"/>
    </source>
</evidence>
<dbReference type="Proteomes" id="UP000799439">
    <property type="component" value="Unassembled WGS sequence"/>
</dbReference>
<organism evidence="2 3">
    <name type="scientific">Myriangium duriaei CBS 260.36</name>
    <dbReference type="NCBI Taxonomy" id="1168546"/>
    <lineage>
        <taxon>Eukaryota</taxon>
        <taxon>Fungi</taxon>
        <taxon>Dikarya</taxon>
        <taxon>Ascomycota</taxon>
        <taxon>Pezizomycotina</taxon>
        <taxon>Dothideomycetes</taxon>
        <taxon>Dothideomycetidae</taxon>
        <taxon>Myriangiales</taxon>
        <taxon>Myriangiaceae</taxon>
        <taxon>Myriangium</taxon>
    </lineage>
</organism>
<dbReference type="CDD" id="cd00143">
    <property type="entry name" value="PP2Cc"/>
    <property type="match status" value="1"/>
</dbReference>
<protein>
    <submittedName>
        <fullName evidence="2">Protein serine/threonine phosphatase 2C</fullName>
    </submittedName>
</protein>
<dbReference type="InterPro" id="IPR001932">
    <property type="entry name" value="PPM-type_phosphatase-like_dom"/>
</dbReference>
<proteinExistence type="predicted"/>
<gene>
    <name evidence="2" type="ORF">K461DRAFT_276835</name>
</gene>
<dbReference type="PROSITE" id="PS51746">
    <property type="entry name" value="PPM_2"/>
    <property type="match status" value="1"/>
</dbReference>
<dbReference type="SUPFAM" id="SSF81606">
    <property type="entry name" value="PP2C-like"/>
    <property type="match status" value="1"/>
</dbReference>
<accession>A0A9P4J1J9</accession>
<evidence type="ECO:0000313" key="2">
    <source>
        <dbReference type="EMBL" id="KAF2153787.1"/>
    </source>
</evidence>
<dbReference type="EMBL" id="ML996084">
    <property type="protein sequence ID" value="KAF2153787.1"/>
    <property type="molecule type" value="Genomic_DNA"/>
</dbReference>
<dbReference type="PANTHER" id="PTHR13832:SF792">
    <property type="entry name" value="GM14286P"/>
    <property type="match status" value="1"/>
</dbReference>
<evidence type="ECO:0000313" key="3">
    <source>
        <dbReference type="Proteomes" id="UP000799439"/>
    </source>
</evidence>
<dbReference type="OrthoDB" id="420076at2759"/>
<name>A0A9P4J1J9_9PEZI</name>
<keyword evidence="3" id="KW-1185">Reference proteome</keyword>
<dbReference type="SMART" id="SM00332">
    <property type="entry name" value="PP2Cc"/>
    <property type="match status" value="1"/>
</dbReference>
<reference evidence="2" key="1">
    <citation type="journal article" date="2020" name="Stud. Mycol.">
        <title>101 Dothideomycetes genomes: a test case for predicting lifestyles and emergence of pathogens.</title>
        <authorList>
            <person name="Haridas S."/>
            <person name="Albert R."/>
            <person name="Binder M."/>
            <person name="Bloem J."/>
            <person name="Labutti K."/>
            <person name="Salamov A."/>
            <person name="Andreopoulos B."/>
            <person name="Baker S."/>
            <person name="Barry K."/>
            <person name="Bills G."/>
            <person name="Bluhm B."/>
            <person name="Cannon C."/>
            <person name="Castanera R."/>
            <person name="Culley D."/>
            <person name="Daum C."/>
            <person name="Ezra D."/>
            <person name="Gonzalez J."/>
            <person name="Henrissat B."/>
            <person name="Kuo A."/>
            <person name="Liang C."/>
            <person name="Lipzen A."/>
            <person name="Lutzoni F."/>
            <person name="Magnuson J."/>
            <person name="Mondo S."/>
            <person name="Nolan M."/>
            <person name="Ohm R."/>
            <person name="Pangilinan J."/>
            <person name="Park H.-J."/>
            <person name="Ramirez L."/>
            <person name="Alfaro M."/>
            <person name="Sun H."/>
            <person name="Tritt A."/>
            <person name="Yoshinaga Y."/>
            <person name="Zwiers L.-H."/>
            <person name="Turgeon B."/>
            <person name="Goodwin S."/>
            <person name="Spatafora J."/>
            <person name="Crous P."/>
            <person name="Grigoriev I."/>
        </authorList>
    </citation>
    <scope>NUCLEOTIDE SEQUENCE</scope>
    <source>
        <strain evidence="2">CBS 260.36</strain>
    </source>
</reference>
<sequence length="499" mass="55109">MYTSPAKMLQRRLCLGLAKSGHANGGVTTLRTNGCKHYSTNGARPARSILRPQVIALSLGIGFGATWWATRSRSDQNTLSQSEEPPRLEDAPLTHLMVDPGFSDDEVTRTLAQGSFTRRVTKIAGVDRYDGAQLASNSPCEDRYVHGSFSSPANEGKSWMAWGVFDGHAGWQTAELLKNQLPTFVRQSLSEAGSQTDDTTVQKSIVKGFLNLEDLIIKTALEQAQSDAPLRQKIKNLAPAFAGSCALLSLYDPTTRSLHVACTGDSRAVLGRRVEDGKWEAIALSVDQTGSNEAEVARINNEHPSETEIAKGGRVLGIMVSRAFGDSRWRYPLEVQEDLMRRFYGPALLTPRYDVRTPPYLTAEPVVTTTKIEAGRPSFLIMASDGLWDMLSNQEAVDMVGRWIESQGPGSKRAEQESTPIKERWDFSRYWKDGDWKFETEKTTPVDGNPAVHLIRGSLGGDNKDLVAARLAFTSPESRRVRDDITVQVVFFEGSARRE</sequence>
<dbReference type="InterPro" id="IPR036457">
    <property type="entry name" value="PPM-type-like_dom_sf"/>
</dbReference>
<feature type="domain" description="PPM-type phosphatase" evidence="1">
    <location>
        <begin position="136"/>
        <end position="492"/>
    </location>
</feature>
<dbReference type="PANTHER" id="PTHR13832">
    <property type="entry name" value="PROTEIN PHOSPHATASE 2C"/>
    <property type="match status" value="1"/>
</dbReference>
<dbReference type="GO" id="GO:0005739">
    <property type="term" value="C:mitochondrion"/>
    <property type="evidence" value="ECO:0007669"/>
    <property type="project" value="TreeGrafter"/>
</dbReference>